<protein>
    <recommendedName>
        <fullName evidence="4">Lipoprotein</fullName>
    </recommendedName>
</protein>
<evidence type="ECO:0000313" key="3">
    <source>
        <dbReference type="Proteomes" id="UP000184170"/>
    </source>
</evidence>
<keyword evidence="1" id="KW-0732">Signal</keyword>
<dbReference type="Proteomes" id="UP000184170">
    <property type="component" value="Unassembled WGS sequence"/>
</dbReference>
<name>A0A1M5B4M7_9GAMM</name>
<gene>
    <name evidence="2" type="ORF">SAMN04487965_2069</name>
</gene>
<keyword evidence="3" id="KW-1185">Reference proteome</keyword>
<proteinExistence type="predicted"/>
<evidence type="ECO:0000256" key="1">
    <source>
        <dbReference type="SAM" id="SignalP"/>
    </source>
</evidence>
<dbReference type="OrthoDB" id="5737749at2"/>
<evidence type="ECO:0008006" key="4">
    <source>
        <dbReference type="Google" id="ProtNLM"/>
    </source>
</evidence>
<dbReference type="PROSITE" id="PS51257">
    <property type="entry name" value="PROKAR_LIPOPROTEIN"/>
    <property type="match status" value="1"/>
</dbReference>
<feature type="signal peptide" evidence="1">
    <location>
        <begin position="1"/>
        <end position="21"/>
    </location>
</feature>
<dbReference type="AlphaFoldDB" id="A0A1M5B4M7"/>
<feature type="chain" id="PRO_5013359141" description="Lipoprotein" evidence="1">
    <location>
        <begin position="22"/>
        <end position="86"/>
    </location>
</feature>
<evidence type="ECO:0000313" key="2">
    <source>
        <dbReference type="EMBL" id="SHF37405.1"/>
    </source>
</evidence>
<organism evidence="2 3">
    <name type="scientific">Microbulbifer donghaiensis</name>
    <dbReference type="NCBI Taxonomy" id="494016"/>
    <lineage>
        <taxon>Bacteria</taxon>
        <taxon>Pseudomonadati</taxon>
        <taxon>Pseudomonadota</taxon>
        <taxon>Gammaproteobacteria</taxon>
        <taxon>Cellvibrionales</taxon>
        <taxon>Microbulbiferaceae</taxon>
        <taxon>Microbulbifer</taxon>
    </lineage>
</organism>
<accession>A0A1M5B4M7</accession>
<dbReference type="EMBL" id="FQVA01000001">
    <property type="protein sequence ID" value="SHF37405.1"/>
    <property type="molecule type" value="Genomic_DNA"/>
</dbReference>
<sequence length="86" mass="8911">MKLVMLSATAVVAVALASLLAGCTPEDERGRPPGAEAADPSGCCQQTEALCSSPVTQYQCDELRGKFHQGSSCHLNTGQCGVGRED</sequence>
<dbReference type="RefSeq" id="WP_073274312.1">
    <property type="nucleotide sequence ID" value="NZ_FQVA01000001.1"/>
</dbReference>
<reference evidence="3" key="1">
    <citation type="submission" date="2016-11" db="EMBL/GenBank/DDBJ databases">
        <authorList>
            <person name="Varghese N."/>
            <person name="Submissions S."/>
        </authorList>
    </citation>
    <scope>NUCLEOTIDE SEQUENCE [LARGE SCALE GENOMIC DNA]</scope>
    <source>
        <strain evidence="3">CGMCC 1.7063</strain>
    </source>
</reference>